<dbReference type="EMBL" id="JAAWWK010000002">
    <property type="protein sequence ID" value="NKI16891.1"/>
    <property type="molecule type" value="Genomic_DNA"/>
</dbReference>
<dbReference type="Gene3D" id="3.90.220.20">
    <property type="entry name" value="DNA methylase specificity domains"/>
    <property type="match status" value="2"/>
</dbReference>
<gene>
    <name evidence="5" type="ORF">HCU74_05585</name>
</gene>
<keyword evidence="5" id="KW-0540">Nuclease</keyword>
<evidence type="ECO:0000313" key="6">
    <source>
        <dbReference type="Proteomes" id="UP000765845"/>
    </source>
</evidence>
<protein>
    <submittedName>
        <fullName evidence="5">Restriction endonuclease subunit S</fullName>
    </submittedName>
</protein>
<keyword evidence="6" id="KW-1185">Reference proteome</keyword>
<dbReference type="InterPro" id="IPR000055">
    <property type="entry name" value="Restrct_endonuc_typeI_TRD"/>
</dbReference>
<dbReference type="CDD" id="cd17246">
    <property type="entry name" value="RMtype1_S_SonII-TRD2-CR2_like"/>
    <property type="match status" value="1"/>
</dbReference>
<dbReference type="RefSeq" id="WP_168449435.1">
    <property type="nucleotide sequence ID" value="NZ_JAAWWK010000002.1"/>
</dbReference>
<sequence length="433" mass="49047">MTGRYQSYKEYQSSGVDWLQEVPTTWELTRLGKWFSERRETVSDKDYAPLSVTMQGIVPQVETAAKSDAGDNRKKVVEGDFVINSRSDRKGSSGVADRDGSVSLISIVLEPKNIEARFVHHLMRSQPFQEEFYRYGKGIVADLWSTKYSDMKNIRLALPSREEQKTIARFLDHETGKIDELIAKQERLIELLKEKRQAVISHAVTKGLNPDVPMKDSGVEWLGEVPEHWEAKKLKHVVAKIIDAEHKTADFIDDGPFLVCRTTNVRDGVLRLDGAKYTNEETYKRWTARGIPEPGDVLFTREAPAGEACVVPSEPRLCLGQRMVLFKLFRDIINEDFLVFSLHAGLADEFIAQLSQGSTVAHFNMSDIRNIPLMLPPLSEQYSIVSELREKLELMDSLSGNAERLIHLSKERRTALISAAVTGKIDVRGWQSE</sequence>
<dbReference type="Proteomes" id="UP000765845">
    <property type="component" value="Unassembled WGS sequence"/>
</dbReference>
<reference evidence="5 6" key="1">
    <citation type="submission" date="2020-04" db="EMBL/GenBank/DDBJ databases">
        <authorList>
            <person name="Yoon J."/>
        </authorList>
    </citation>
    <scope>NUCLEOTIDE SEQUENCE [LARGE SCALE GENOMIC DNA]</scope>
    <source>
        <strain evidence="5 6">KMU-166</strain>
    </source>
</reference>
<keyword evidence="5" id="KW-0255">Endonuclease</keyword>
<evidence type="ECO:0000256" key="2">
    <source>
        <dbReference type="ARBA" id="ARBA00022747"/>
    </source>
</evidence>
<name>A0ABX1GD79_9GAMM</name>
<comment type="caution">
    <text evidence="5">The sequence shown here is derived from an EMBL/GenBank/DDBJ whole genome shotgun (WGS) entry which is preliminary data.</text>
</comment>
<dbReference type="SUPFAM" id="SSF116734">
    <property type="entry name" value="DNA methylase specificity domain"/>
    <property type="match status" value="2"/>
</dbReference>
<keyword evidence="2" id="KW-0680">Restriction system</keyword>
<dbReference type="GO" id="GO:0004519">
    <property type="term" value="F:endonuclease activity"/>
    <property type="evidence" value="ECO:0007669"/>
    <property type="project" value="UniProtKB-KW"/>
</dbReference>
<dbReference type="PANTHER" id="PTHR30408:SF12">
    <property type="entry name" value="TYPE I RESTRICTION ENZYME MJAVIII SPECIFICITY SUBUNIT"/>
    <property type="match status" value="1"/>
</dbReference>
<evidence type="ECO:0000259" key="4">
    <source>
        <dbReference type="Pfam" id="PF01420"/>
    </source>
</evidence>
<feature type="domain" description="Type I restriction modification DNA specificity" evidence="4">
    <location>
        <begin position="226"/>
        <end position="388"/>
    </location>
</feature>
<dbReference type="PANTHER" id="PTHR30408">
    <property type="entry name" value="TYPE-1 RESTRICTION ENZYME ECOKI SPECIFICITY PROTEIN"/>
    <property type="match status" value="1"/>
</dbReference>
<organism evidence="5 6">
    <name type="scientific">Spongiibacter thalassae</name>
    <dbReference type="NCBI Taxonomy" id="2721624"/>
    <lineage>
        <taxon>Bacteria</taxon>
        <taxon>Pseudomonadati</taxon>
        <taxon>Pseudomonadota</taxon>
        <taxon>Gammaproteobacteria</taxon>
        <taxon>Cellvibrionales</taxon>
        <taxon>Spongiibacteraceae</taxon>
        <taxon>Spongiibacter</taxon>
    </lineage>
</organism>
<keyword evidence="3" id="KW-0238">DNA-binding</keyword>
<accession>A0ABX1GD79</accession>
<evidence type="ECO:0000313" key="5">
    <source>
        <dbReference type="EMBL" id="NKI16891.1"/>
    </source>
</evidence>
<dbReference type="InterPro" id="IPR044946">
    <property type="entry name" value="Restrct_endonuc_typeI_TRD_sf"/>
</dbReference>
<evidence type="ECO:0000256" key="3">
    <source>
        <dbReference type="ARBA" id="ARBA00023125"/>
    </source>
</evidence>
<dbReference type="Pfam" id="PF01420">
    <property type="entry name" value="Methylase_S"/>
    <property type="match status" value="1"/>
</dbReference>
<comment type="similarity">
    <text evidence="1">Belongs to the type-I restriction system S methylase family.</text>
</comment>
<dbReference type="InterPro" id="IPR052021">
    <property type="entry name" value="Type-I_RS_S_subunit"/>
</dbReference>
<evidence type="ECO:0000256" key="1">
    <source>
        <dbReference type="ARBA" id="ARBA00010923"/>
    </source>
</evidence>
<keyword evidence="5" id="KW-0378">Hydrolase</keyword>
<dbReference type="Gene3D" id="1.10.287.1120">
    <property type="entry name" value="Bipartite methylase S protein"/>
    <property type="match status" value="1"/>
</dbReference>
<proteinExistence type="inferred from homology"/>